<accession>A0A3P9H188</accession>
<proteinExistence type="predicted"/>
<sequence length="90" mass="9696">RGEESITRGEGSCSQWEGSITRGEGSCSQWEGSITRGEGSITRGEGSCKPTKTRTSLKNLLLLSAPSVSEGLRSSKTQVYGQRHHLNSKI</sequence>
<organism evidence="2 3">
    <name type="scientific">Oryzias latipes</name>
    <name type="common">Japanese rice fish</name>
    <name type="synonym">Japanese killifish</name>
    <dbReference type="NCBI Taxonomy" id="8090"/>
    <lineage>
        <taxon>Eukaryota</taxon>
        <taxon>Metazoa</taxon>
        <taxon>Chordata</taxon>
        <taxon>Craniata</taxon>
        <taxon>Vertebrata</taxon>
        <taxon>Euteleostomi</taxon>
        <taxon>Actinopterygii</taxon>
        <taxon>Neopterygii</taxon>
        <taxon>Teleostei</taxon>
        <taxon>Neoteleostei</taxon>
        <taxon>Acanthomorphata</taxon>
        <taxon>Ovalentaria</taxon>
        <taxon>Atherinomorphae</taxon>
        <taxon>Beloniformes</taxon>
        <taxon>Adrianichthyidae</taxon>
        <taxon>Oryziinae</taxon>
        <taxon>Oryzias</taxon>
    </lineage>
</organism>
<dbReference type="Ensembl" id="ENSORLT00015012421.1">
    <property type="protein sequence ID" value="ENSORLP00015001586.1"/>
    <property type="gene ID" value="ENSORLG00015002187.1"/>
</dbReference>
<evidence type="ECO:0000256" key="1">
    <source>
        <dbReference type="SAM" id="MobiDB-lite"/>
    </source>
</evidence>
<evidence type="ECO:0000313" key="3">
    <source>
        <dbReference type="Proteomes" id="UP000265200"/>
    </source>
</evidence>
<protein>
    <submittedName>
        <fullName evidence="2">Uncharacterized protein</fullName>
    </submittedName>
</protein>
<feature type="region of interest" description="Disordered" evidence="1">
    <location>
        <begin position="1"/>
        <end position="52"/>
    </location>
</feature>
<dbReference type="AlphaFoldDB" id="A0A3P9H188"/>
<name>A0A3P9H188_ORYLA</name>
<reference evidence="2 3" key="2">
    <citation type="submission" date="2017-04" db="EMBL/GenBank/DDBJ databases">
        <title>CpG methylation of centromeres and impact of large insertions on vertebrate speciation.</title>
        <authorList>
            <person name="Ichikawa K."/>
            <person name="Yoshimura J."/>
            <person name="Morishita S."/>
        </authorList>
    </citation>
    <scope>NUCLEOTIDE SEQUENCE</scope>
    <source>
        <strain evidence="2 3">HSOK</strain>
    </source>
</reference>
<reference evidence="2" key="3">
    <citation type="submission" date="2025-08" db="UniProtKB">
        <authorList>
            <consortium name="Ensembl"/>
        </authorList>
    </citation>
    <scope>IDENTIFICATION</scope>
    <source>
        <strain evidence="2">HSOK</strain>
    </source>
</reference>
<evidence type="ECO:0000313" key="2">
    <source>
        <dbReference type="Ensembl" id="ENSORLP00015001586.1"/>
    </source>
</evidence>
<dbReference type="Proteomes" id="UP000265200">
    <property type="component" value="Chromosome 21"/>
</dbReference>
<reference evidence="2" key="4">
    <citation type="submission" date="2025-09" db="UniProtKB">
        <authorList>
            <consortium name="Ensembl"/>
        </authorList>
    </citation>
    <scope>IDENTIFICATION</scope>
    <source>
        <strain evidence="2">HSOK</strain>
    </source>
</reference>
<reference key="1">
    <citation type="journal article" date="2007" name="Nature">
        <title>The medaka draft genome and insights into vertebrate genome evolution.</title>
        <authorList>
            <person name="Kasahara M."/>
            <person name="Naruse K."/>
            <person name="Sasaki S."/>
            <person name="Nakatani Y."/>
            <person name="Qu W."/>
            <person name="Ahsan B."/>
            <person name="Yamada T."/>
            <person name="Nagayasu Y."/>
            <person name="Doi K."/>
            <person name="Kasai Y."/>
            <person name="Jindo T."/>
            <person name="Kobayashi D."/>
            <person name="Shimada A."/>
            <person name="Toyoda A."/>
            <person name="Kuroki Y."/>
            <person name="Fujiyama A."/>
            <person name="Sasaki T."/>
            <person name="Shimizu A."/>
            <person name="Asakawa S."/>
            <person name="Shimizu N."/>
            <person name="Hashimoto S."/>
            <person name="Yang J."/>
            <person name="Lee Y."/>
            <person name="Matsushima K."/>
            <person name="Sugano S."/>
            <person name="Sakaizumi M."/>
            <person name="Narita T."/>
            <person name="Ohishi K."/>
            <person name="Haga S."/>
            <person name="Ohta F."/>
            <person name="Nomoto H."/>
            <person name="Nogata K."/>
            <person name="Morishita T."/>
            <person name="Endo T."/>
            <person name="Shin-I T."/>
            <person name="Takeda H."/>
            <person name="Morishita S."/>
            <person name="Kohara Y."/>
        </authorList>
    </citation>
    <scope>NUCLEOTIDE SEQUENCE [LARGE SCALE GENOMIC DNA]</scope>
    <source>
        <strain>Hd-rR</strain>
    </source>
</reference>